<keyword evidence="2" id="KW-0378">Hydrolase</keyword>
<keyword evidence="3" id="KW-1185">Reference proteome</keyword>
<organism evidence="2 3">
    <name type="scientific">Peptoniphilus stercorisuis</name>
    <dbReference type="NCBI Taxonomy" id="1436965"/>
    <lineage>
        <taxon>Bacteria</taxon>
        <taxon>Bacillati</taxon>
        <taxon>Bacillota</taxon>
        <taxon>Tissierellia</taxon>
        <taxon>Tissierellales</taxon>
        <taxon>Peptoniphilaceae</taxon>
        <taxon>Peptoniphilus</taxon>
    </lineage>
</organism>
<evidence type="ECO:0000313" key="2">
    <source>
        <dbReference type="EMBL" id="MBP2025246.1"/>
    </source>
</evidence>
<dbReference type="InterPro" id="IPR001160">
    <property type="entry name" value="Peptidase_M20C"/>
</dbReference>
<keyword evidence="2" id="KW-0224">Dipeptidase</keyword>
<proteinExistence type="predicted"/>
<evidence type="ECO:0000259" key="1">
    <source>
        <dbReference type="Pfam" id="PF07687"/>
    </source>
</evidence>
<dbReference type="PRINTS" id="PR00934">
    <property type="entry name" value="XHISDIPTASE"/>
</dbReference>
<evidence type="ECO:0000313" key="3">
    <source>
        <dbReference type="Proteomes" id="UP001519306"/>
    </source>
</evidence>
<dbReference type="NCBIfam" id="TIGR01893">
    <property type="entry name" value="aa-his-dipept"/>
    <property type="match status" value="1"/>
</dbReference>
<reference evidence="2 3" key="1">
    <citation type="submission" date="2021-03" db="EMBL/GenBank/DDBJ databases">
        <title>Genomic Encyclopedia of Type Strains, Phase IV (KMG-IV): sequencing the most valuable type-strain genomes for metagenomic binning, comparative biology and taxonomic classification.</title>
        <authorList>
            <person name="Goeker M."/>
        </authorList>
    </citation>
    <scope>NUCLEOTIDE SEQUENCE [LARGE SCALE GENOMIC DNA]</scope>
    <source>
        <strain evidence="2 3">DSM 27563</strain>
    </source>
</reference>
<dbReference type="GO" id="GO:0016805">
    <property type="term" value="F:dipeptidase activity"/>
    <property type="evidence" value="ECO:0007669"/>
    <property type="project" value="UniProtKB-KW"/>
</dbReference>
<dbReference type="SUPFAM" id="SSF53187">
    <property type="entry name" value="Zn-dependent exopeptidases"/>
    <property type="match status" value="1"/>
</dbReference>
<accession>A0ABS4KDK5</accession>
<dbReference type="InterPro" id="IPR011650">
    <property type="entry name" value="Peptidase_M20_dimer"/>
</dbReference>
<dbReference type="Proteomes" id="UP001519306">
    <property type="component" value="Unassembled WGS sequence"/>
</dbReference>
<protein>
    <submittedName>
        <fullName evidence="2">Dipeptidase D</fullName>
        <ecNumber evidence="2">3.4.13.-</ecNumber>
    </submittedName>
</protein>
<dbReference type="Pfam" id="PF07687">
    <property type="entry name" value="M20_dimer"/>
    <property type="match status" value="1"/>
</dbReference>
<dbReference type="EMBL" id="JAGGLJ010000006">
    <property type="protein sequence ID" value="MBP2025246.1"/>
    <property type="molecule type" value="Genomic_DNA"/>
</dbReference>
<dbReference type="InterPro" id="IPR002933">
    <property type="entry name" value="Peptidase_M20"/>
</dbReference>
<dbReference type="CDD" id="cd03890">
    <property type="entry name" value="M20_pepD"/>
    <property type="match status" value="1"/>
</dbReference>
<name>A0ABS4KDK5_9FIRM</name>
<gene>
    <name evidence="2" type="ORF">J2Z71_000776</name>
</gene>
<comment type="caution">
    <text evidence="2">The sequence shown here is derived from an EMBL/GenBank/DDBJ whole genome shotgun (WGS) entry which is preliminary data.</text>
</comment>
<dbReference type="Pfam" id="PF01546">
    <property type="entry name" value="Peptidase_M20"/>
    <property type="match status" value="1"/>
</dbReference>
<dbReference type="RefSeq" id="WP_210060544.1">
    <property type="nucleotide sequence ID" value="NZ_JAGGLJ010000006.1"/>
</dbReference>
<dbReference type="Gene3D" id="3.40.630.10">
    <property type="entry name" value="Zn peptidases"/>
    <property type="match status" value="2"/>
</dbReference>
<feature type="domain" description="Peptidase M20 dimerisation" evidence="1">
    <location>
        <begin position="210"/>
        <end position="289"/>
    </location>
</feature>
<keyword evidence="2" id="KW-0645">Protease</keyword>
<dbReference type="EC" id="3.4.13.-" evidence="2"/>
<dbReference type="PANTHER" id="PTHR43501">
    <property type="entry name" value="CYTOSOL NON-SPECIFIC DIPEPTIDASE"/>
    <property type="match status" value="1"/>
</dbReference>
<dbReference type="PIRSF" id="PIRSF016599">
    <property type="entry name" value="Xaa-His_dipept"/>
    <property type="match status" value="1"/>
</dbReference>
<sequence length="483" mass="54228">MGKLNNLEPKRVFYYFEEITKIPRCSLKEDKIASFLEEFANKYNLECIRDEHDNIIIKKQGTKGYENSETLIIQGHMDMVCEKTPESEINFDTDPIDFVVEGNKIIAHETTLGADNGIAVAMALAILESDEISHPPLEVLITSNEENGMSGARNLDGSMLKGKRLLNIDSESEGVACIACAGGERDYITFKKEFKEIKEDREFFELTITGLKGGHSGQEITKGLANANKLLARSLYRFISEFDIDLIEIEGGAKPNAIPRYSRATIAIDEKDKLDIQKLVIELNREFVRELGKIDPDVRLNFENSKEEKKALKDELKENIIYLLNILPNGVQTMSHNVEGLVGSSVNVGVIENYENEIKILSNSRSELSSLKQEIADRNKICAELCGAEFTVQSSYPAWEFKDESEIRNITMKSYKDLFKEELKLEAIHAGLECGLFKETIGDIDMISIGPNITGPHAPGEALEIESTKNVYELVLEILKNCK</sequence>
<dbReference type="PANTHER" id="PTHR43501:SF1">
    <property type="entry name" value="CYTOSOL NON-SPECIFIC DIPEPTIDASE"/>
    <property type="match status" value="1"/>
</dbReference>